<evidence type="ECO:0000313" key="2">
    <source>
        <dbReference type="EMBL" id="GGC58314.1"/>
    </source>
</evidence>
<dbReference type="EMBL" id="BMGG01000003">
    <property type="protein sequence ID" value="GGC58314.1"/>
    <property type="molecule type" value="Genomic_DNA"/>
</dbReference>
<protein>
    <submittedName>
        <fullName evidence="2">Uncharacterized protein</fullName>
    </submittedName>
</protein>
<feature type="region of interest" description="Disordered" evidence="1">
    <location>
        <begin position="1"/>
        <end position="20"/>
    </location>
</feature>
<keyword evidence="3" id="KW-1185">Reference proteome</keyword>
<accession>A0A916U2L8</accession>
<dbReference type="Proteomes" id="UP000637002">
    <property type="component" value="Unassembled WGS sequence"/>
</dbReference>
<sequence length="536" mass="55286">MAALPIPRSSTPGSRPGEGQGRLINCYSVREGDVDVVRRCPGLLSVFATTGTGLRGMIEANFGFYAVFGDKVAYISYPGPTVAYLAGTIPGTDPVTLAINNRTPAADVVAVRRDGGAYVLTPTAVSPYPLTQTAEITASITGTTLDVTFLATGALAVGDGIVGPGVAANTFITALGTGTGGTGAYTVGIAQSAGSAGMAGYRSILPANVNSVAFLDGYFLFTVPDGRIYASALNSTDIDALSFATAESRADGLRRGIVCGALFYAMGGSTIEPWQNVGSSPFPLQRAQTILPTGIRATMAAAGDGPGWDHGLIFVAADGSVRTLDGYSDAVISTPDVERFIAASVPAELDMMAHIARGRPLVTVSSPLGSWAYDVRGRAWHERVSAGLARWRAGGALFTSSGAWLLGDRLSGHILAPAGDFREAGAAMTVVIESGPLKDYPARLAIPSLFADFTAADAGQIDVSWSHDGGKTFSAPLSRSLAMADRVPVRVNRLGLSTHHGLRARLASSSDADFAFMGAGVPDPQVRPRARAAAGQ</sequence>
<name>A0A916U2L8_9HYPH</name>
<dbReference type="RefSeq" id="WP_188608700.1">
    <property type="nucleotide sequence ID" value="NZ_BMGG01000003.1"/>
</dbReference>
<comment type="caution">
    <text evidence="2">The sequence shown here is derived from an EMBL/GenBank/DDBJ whole genome shotgun (WGS) entry which is preliminary data.</text>
</comment>
<reference evidence="2" key="2">
    <citation type="submission" date="2020-09" db="EMBL/GenBank/DDBJ databases">
        <authorList>
            <person name="Sun Q."/>
            <person name="Zhou Y."/>
        </authorList>
    </citation>
    <scope>NUCLEOTIDE SEQUENCE</scope>
    <source>
        <strain evidence="2">CGMCC 1.12919</strain>
    </source>
</reference>
<proteinExistence type="predicted"/>
<evidence type="ECO:0000313" key="3">
    <source>
        <dbReference type="Proteomes" id="UP000637002"/>
    </source>
</evidence>
<evidence type="ECO:0000256" key="1">
    <source>
        <dbReference type="SAM" id="MobiDB-lite"/>
    </source>
</evidence>
<gene>
    <name evidence="2" type="ORF">GCM10010994_16570</name>
</gene>
<reference evidence="2" key="1">
    <citation type="journal article" date="2014" name="Int. J. Syst. Evol. Microbiol.">
        <title>Complete genome sequence of Corynebacterium casei LMG S-19264T (=DSM 44701T), isolated from a smear-ripened cheese.</title>
        <authorList>
            <consortium name="US DOE Joint Genome Institute (JGI-PGF)"/>
            <person name="Walter F."/>
            <person name="Albersmeier A."/>
            <person name="Kalinowski J."/>
            <person name="Ruckert C."/>
        </authorList>
    </citation>
    <scope>NUCLEOTIDE SEQUENCE</scope>
    <source>
        <strain evidence="2">CGMCC 1.12919</strain>
    </source>
</reference>
<organism evidence="2 3">
    <name type="scientific">Chelatococcus reniformis</name>
    <dbReference type="NCBI Taxonomy" id="1494448"/>
    <lineage>
        <taxon>Bacteria</taxon>
        <taxon>Pseudomonadati</taxon>
        <taxon>Pseudomonadota</taxon>
        <taxon>Alphaproteobacteria</taxon>
        <taxon>Hyphomicrobiales</taxon>
        <taxon>Chelatococcaceae</taxon>
        <taxon>Chelatococcus</taxon>
    </lineage>
</organism>
<dbReference type="AlphaFoldDB" id="A0A916U2L8"/>